<dbReference type="InterPro" id="IPR000700">
    <property type="entry name" value="PAS-assoc_C"/>
</dbReference>
<evidence type="ECO:0000313" key="6">
    <source>
        <dbReference type="EMBL" id="HAT1596081.1"/>
    </source>
</evidence>
<gene>
    <name evidence="6" type="ORF">I8Y58_001301</name>
</gene>
<evidence type="ECO:0000256" key="1">
    <source>
        <dbReference type="ARBA" id="ARBA00022553"/>
    </source>
</evidence>
<evidence type="ECO:0000259" key="5">
    <source>
        <dbReference type="PROSITE" id="PS50113"/>
    </source>
</evidence>
<protein>
    <submittedName>
        <fullName evidence="6">Response regulator</fullName>
    </submittedName>
</protein>
<dbReference type="AlphaFoldDB" id="A0AAN5R4W2"/>
<dbReference type="CDD" id="cd17546">
    <property type="entry name" value="REC_hyHK_CKI1_RcsC-like"/>
    <property type="match status" value="1"/>
</dbReference>
<dbReference type="Pfam" id="PF00072">
    <property type="entry name" value="Response_reg"/>
    <property type="match status" value="1"/>
</dbReference>
<evidence type="ECO:0000256" key="2">
    <source>
        <dbReference type="ARBA" id="ARBA00023012"/>
    </source>
</evidence>
<reference evidence="6" key="1">
    <citation type="journal article" date="2018" name="Genome Biol.">
        <title>SKESA: strategic k-mer extension for scrupulous assemblies.</title>
        <authorList>
            <person name="Souvorov A."/>
            <person name="Agarwala R."/>
            <person name="Lipman D.J."/>
        </authorList>
    </citation>
    <scope>NUCLEOTIDE SEQUENCE</scope>
    <source>
        <strain evidence="6">D3612</strain>
    </source>
</reference>
<dbReference type="PANTHER" id="PTHR45339">
    <property type="entry name" value="HYBRID SIGNAL TRANSDUCTION HISTIDINE KINASE J"/>
    <property type="match status" value="1"/>
</dbReference>
<dbReference type="EMBL" id="DACSEI010000010">
    <property type="protein sequence ID" value="HAT1596081.1"/>
    <property type="molecule type" value="Genomic_DNA"/>
</dbReference>
<dbReference type="InterPro" id="IPR001789">
    <property type="entry name" value="Sig_transdc_resp-reg_receiver"/>
</dbReference>
<feature type="modified residue" description="4-aspartylphosphate" evidence="3">
    <location>
        <position position="219"/>
    </location>
</feature>
<dbReference type="InterPro" id="IPR035965">
    <property type="entry name" value="PAS-like_dom_sf"/>
</dbReference>
<reference evidence="6" key="2">
    <citation type="submission" date="2020-11" db="EMBL/GenBank/DDBJ databases">
        <authorList>
            <consortium name="NCBI Pathogen Detection Project"/>
        </authorList>
    </citation>
    <scope>NUCLEOTIDE SEQUENCE</scope>
    <source>
        <strain evidence="6">D3612</strain>
    </source>
</reference>
<keyword evidence="2" id="KW-0902">Two-component regulatory system</keyword>
<name>A0AAN5R4W2_LEGPN</name>
<dbReference type="InterPro" id="IPR011006">
    <property type="entry name" value="CheY-like_superfamily"/>
</dbReference>
<evidence type="ECO:0000256" key="3">
    <source>
        <dbReference type="PROSITE-ProRule" id="PRU00169"/>
    </source>
</evidence>
<dbReference type="Pfam" id="PF13426">
    <property type="entry name" value="PAS_9"/>
    <property type="match status" value="1"/>
</dbReference>
<sequence>MSDQMSKEYFEEALGIHQEYLDILNCVPDIVYWVDKDCLLKGCNQNFIKLLGLKKITDLKGTPYEQMAKHTGWPEKSIEAFKLDDMKVLFSGERQWDIEEAPVFNFNKDKEVSYYRSRRVPLFDKDNKVCGLVVVLTDITKYKKMEEQLQKMTTKDNIKPPPTKRIEEPKILMVEDNFVAQKVEEALLKELQCQVDIADTGDKALNLFDPGKYDMIFMDISLEDTSGYLVAKKIRQKEQNTNYHVPIIALTSYQADVVKYDVEDYFMDGVLTKPLTSEQAEQLIKHFVHKEDIMVSGLKSARDN</sequence>
<dbReference type="Gene3D" id="3.40.50.2300">
    <property type="match status" value="1"/>
</dbReference>
<dbReference type="Gene3D" id="3.30.450.20">
    <property type="entry name" value="PAS domain"/>
    <property type="match status" value="1"/>
</dbReference>
<evidence type="ECO:0000259" key="4">
    <source>
        <dbReference type="PROSITE" id="PS50110"/>
    </source>
</evidence>
<dbReference type="PROSITE" id="PS50110">
    <property type="entry name" value="RESPONSE_REGULATORY"/>
    <property type="match status" value="1"/>
</dbReference>
<accession>A0AAN5R4W2</accession>
<dbReference type="PROSITE" id="PS50113">
    <property type="entry name" value="PAC"/>
    <property type="match status" value="1"/>
</dbReference>
<comment type="caution">
    <text evidence="6">The sequence shown here is derived from an EMBL/GenBank/DDBJ whole genome shotgun (WGS) entry which is preliminary data.</text>
</comment>
<evidence type="ECO:0000313" key="7">
    <source>
        <dbReference type="Proteomes" id="UP000861567"/>
    </source>
</evidence>
<feature type="domain" description="Response regulatory" evidence="4">
    <location>
        <begin position="170"/>
        <end position="288"/>
    </location>
</feature>
<keyword evidence="1 3" id="KW-0597">Phosphoprotein</keyword>
<dbReference type="SUPFAM" id="SSF55785">
    <property type="entry name" value="PYP-like sensor domain (PAS domain)"/>
    <property type="match status" value="1"/>
</dbReference>
<dbReference type="InterPro" id="IPR000014">
    <property type="entry name" value="PAS"/>
</dbReference>
<dbReference type="Proteomes" id="UP000861567">
    <property type="component" value="Unassembled WGS sequence"/>
</dbReference>
<dbReference type="PANTHER" id="PTHR45339:SF1">
    <property type="entry name" value="HYBRID SIGNAL TRANSDUCTION HISTIDINE KINASE J"/>
    <property type="match status" value="1"/>
</dbReference>
<dbReference type="GO" id="GO:0000160">
    <property type="term" value="P:phosphorelay signal transduction system"/>
    <property type="evidence" value="ECO:0007669"/>
    <property type="project" value="UniProtKB-KW"/>
</dbReference>
<dbReference type="SUPFAM" id="SSF52172">
    <property type="entry name" value="CheY-like"/>
    <property type="match status" value="1"/>
</dbReference>
<dbReference type="SMART" id="SM00448">
    <property type="entry name" value="REC"/>
    <property type="match status" value="1"/>
</dbReference>
<organism evidence="6 7">
    <name type="scientific">Legionella pneumophila</name>
    <dbReference type="NCBI Taxonomy" id="446"/>
    <lineage>
        <taxon>Bacteria</taxon>
        <taxon>Pseudomonadati</taxon>
        <taxon>Pseudomonadota</taxon>
        <taxon>Gammaproteobacteria</taxon>
        <taxon>Legionellales</taxon>
        <taxon>Legionellaceae</taxon>
        <taxon>Legionella</taxon>
    </lineage>
</organism>
<proteinExistence type="predicted"/>
<feature type="domain" description="PAC" evidence="5">
    <location>
        <begin position="97"/>
        <end position="151"/>
    </location>
</feature>